<evidence type="ECO:0000256" key="1">
    <source>
        <dbReference type="ARBA" id="ARBA00001936"/>
    </source>
</evidence>
<dbReference type="GO" id="GO:0046872">
    <property type="term" value="F:metal ion binding"/>
    <property type="evidence" value="ECO:0007669"/>
    <property type="project" value="UniProtKB-KW"/>
</dbReference>
<dbReference type="Pfam" id="PF00557">
    <property type="entry name" value="Peptidase_M24"/>
    <property type="match status" value="1"/>
</dbReference>
<dbReference type="PANTHER" id="PTHR43763">
    <property type="entry name" value="XAA-PRO AMINOPEPTIDASE 1"/>
    <property type="match status" value="1"/>
</dbReference>
<dbReference type="InterPro" id="IPR032416">
    <property type="entry name" value="Peptidase_M24_C"/>
</dbReference>
<keyword evidence="10" id="KW-0645">Protease</keyword>
<evidence type="ECO:0000259" key="7">
    <source>
        <dbReference type="Pfam" id="PF00557"/>
    </source>
</evidence>
<comment type="similarity">
    <text evidence="2">Belongs to the peptidase M24B family.</text>
</comment>
<dbReference type="InterPro" id="IPR000994">
    <property type="entry name" value="Pept_M24"/>
</dbReference>
<dbReference type="Pfam" id="PF16188">
    <property type="entry name" value="Peptidase_M24_C"/>
    <property type="match status" value="1"/>
</dbReference>
<feature type="region of interest" description="Disordered" evidence="6">
    <location>
        <begin position="1"/>
        <end position="55"/>
    </location>
</feature>
<feature type="domain" description="Peptidase M24" evidence="7">
    <location>
        <begin position="376"/>
        <end position="587"/>
    </location>
</feature>
<organism evidence="10 11">
    <name type="scientific">Coprinellus micaceus</name>
    <name type="common">Glistening ink-cap mushroom</name>
    <name type="synonym">Coprinus micaceus</name>
    <dbReference type="NCBI Taxonomy" id="71717"/>
    <lineage>
        <taxon>Eukaryota</taxon>
        <taxon>Fungi</taxon>
        <taxon>Dikarya</taxon>
        <taxon>Basidiomycota</taxon>
        <taxon>Agaricomycotina</taxon>
        <taxon>Agaricomycetes</taxon>
        <taxon>Agaricomycetidae</taxon>
        <taxon>Agaricales</taxon>
        <taxon>Agaricineae</taxon>
        <taxon>Psathyrellaceae</taxon>
        <taxon>Coprinellus</taxon>
    </lineage>
</organism>
<evidence type="ECO:0000313" key="11">
    <source>
        <dbReference type="Proteomes" id="UP000298030"/>
    </source>
</evidence>
<dbReference type="PANTHER" id="PTHR43763:SF17">
    <property type="entry name" value="AMINOPEPTIDASE P, CYTOPLASMIC-RELATED"/>
    <property type="match status" value="1"/>
</dbReference>
<dbReference type="Gene3D" id="3.90.230.10">
    <property type="entry name" value="Creatinase/methionine aminopeptidase superfamily"/>
    <property type="match status" value="1"/>
</dbReference>
<feature type="domain" description="Creatinase N-terminal" evidence="8">
    <location>
        <begin position="57"/>
        <end position="180"/>
    </location>
</feature>
<evidence type="ECO:0000259" key="8">
    <source>
        <dbReference type="Pfam" id="PF01321"/>
    </source>
</evidence>
<dbReference type="Gene3D" id="3.40.350.10">
    <property type="entry name" value="Creatinase/prolidase N-terminal domain"/>
    <property type="match status" value="2"/>
</dbReference>
<keyword evidence="5" id="KW-0464">Manganese</keyword>
<keyword evidence="4" id="KW-0378">Hydrolase</keyword>
<dbReference type="SUPFAM" id="SSF53092">
    <property type="entry name" value="Creatinase/prolidase N-terminal domain"/>
    <property type="match status" value="1"/>
</dbReference>
<dbReference type="InterPro" id="IPR029149">
    <property type="entry name" value="Creatin/AminoP/Spt16_N"/>
</dbReference>
<keyword evidence="11" id="KW-1185">Reference proteome</keyword>
<comment type="caution">
    <text evidence="10">The sequence shown here is derived from an EMBL/GenBank/DDBJ whole genome shotgun (WGS) entry which is preliminary data.</text>
</comment>
<dbReference type="Pfam" id="PF16189">
    <property type="entry name" value="Creatinase_N_2"/>
    <property type="match status" value="1"/>
</dbReference>
<dbReference type="InterPro" id="IPR000587">
    <property type="entry name" value="Creatinase_N"/>
</dbReference>
<gene>
    <name evidence="10" type="ORF">FA13DRAFT_1633753</name>
</gene>
<dbReference type="InterPro" id="IPR033740">
    <property type="entry name" value="Pept_M24B"/>
</dbReference>
<dbReference type="SUPFAM" id="SSF55920">
    <property type="entry name" value="Creatinase/aminopeptidase"/>
    <property type="match status" value="1"/>
</dbReference>
<dbReference type="FunFam" id="3.90.230.10:FF:000007">
    <property type="entry name" value="Xaa-Pro aminopeptidase P"/>
    <property type="match status" value="1"/>
</dbReference>
<protein>
    <submittedName>
        <fullName evidence="10">Creatinase/aminopeptidase</fullName>
    </submittedName>
</protein>
<feature type="compositionally biased region" description="Basic and acidic residues" evidence="6">
    <location>
        <begin position="38"/>
        <end position="55"/>
    </location>
</feature>
<dbReference type="EMBL" id="QPFP01000035">
    <property type="protein sequence ID" value="TEB28073.1"/>
    <property type="molecule type" value="Genomic_DNA"/>
</dbReference>
<comment type="cofactor">
    <cofactor evidence="1">
        <name>Mn(2+)</name>
        <dbReference type="ChEBI" id="CHEBI:29035"/>
    </cofactor>
</comment>
<dbReference type="STRING" id="71717.A0A4Y7T1P5"/>
<dbReference type="InterPro" id="IPR036005">
    <property type="entry name" value="Creatinase/aminopeptidase-like"/>
</dbReference>
<evidence type="ECO:0000259" key="9">
    <source>
        <dbReference type="Pfam" id="PF16188"/>
    </source>
</evidence>
<proteinExistence type="inferred from homology"/>
<dbReference type="GO" id="GO:0005737">
    <property type="term" value="C:cytoplasm"/>
    <property type="evidence" value="ECO:0007669"/>
    <property type="project" value="UniProtKB-ARBA"/>
</dbReference>
<feature type="domain" description="Peptidase M24 C-terminal" evidence="9">
    <location>
        <begin position="599"/>
        <end position="658"/>
    </location>
</feature>
<dbReference type="OrthoDB" id="9995434at2759"/>
<evidence type="ECO:0000256" key="2">
    <source>
        <dbReference type="ARBA" id="ARBA00008766"/>
    </source>
</evidence>
<keyword evidence="10" id="KW-0031">Aminopeptidase</keyword>
<evidence type="ECO:0000256" key="3">
    <source>
        <dbReference type="ARBA" id="ARBA00022723"/>
    </source>
</evidence>
<evidence type="ECO:0000256" key="5">
    <source>
        <dbReference type="ARBA" id="ARBA00023211"/>
    </source>
</evidence>
<sequence length="675" mass="76627">MQTGRETRRSNSSRSIAPKPRPPLMPQDSTSTLVGSAFERKVNDKGSIREKPDTTERVDELRKLMAKDNLDYYVVPSEDAHQSEYVAASDKRREYISGFSGSAGQAIINRSHAYLIVDSRYWIQAREQVDHNWDVVRAGSMNEPKDWIDWLQGLQKGSRIGIDARMISHEKAQILNSKLGPLESKLVYPPQNLVDLVWKDKPAKPREPLYTQPIEYTGKDAISKIAKVREWIRNQPPAMPSYTKGEPLPAHMHVGTLIVNLAQIAYTLNLRGTDIPYNPLFHAYLFVGLEDATVFVESSKVDDEVASYLDRIQVQRKDYTELWPFLRRRPWGDGKLLISPQTSYAISLMLTNFRYTVLPSFVEQMMAVKNEVEIDGMRRAYLRDGVSFVRFLAWLETKLAEGYGITEYEAASRLTEFRKKNKNFMGLAYENISASGPNAALPHYSPKKLTAADIDRSLPYLNDSGGQYRDGTCDTTRTVHFGRPTAEQSEAYTRVLQGHIAIDSAIFPEGTSGLQLDVLARKALWKDGLNYMHGTGHGVGSFLTVHEGPHSFSNSTPLTPGHVITNEPGFYLEGQWGIRIESTLVVRRVKARNFNGDIWLGFERLTCVPIQTRMVKDSMLTKEEKQWIKDHNNRCWDLLSPYLKEDKRALKWLEREVKRGFGLAPAPGGVAIEWD</sequence>
<accession>A0A4Y7T1P5</accession>
<evidence type="ECO:0000256" key="4">
    <source>
        <dbReference type="ARBA" id="ARBA00022801"/>
    </source>
</evidence>
<dbReference type="CDD" id="cd01085">
    <property type="entry name" value="APP"/>
    <property type="match status" value="1"/>
</dbReference>
<dbReference type="GO" id="GO:0070006">
    <property type="term" value="F:metalloaminopeptidase activity"/>
    <property type="evidence" value="ECO:0007669"/>
    <property type="project" value="InterPro"/>
</dbReference>
<evidence type="ECO:0000256" key="6">
    <source>
        <dbReference type="SAM" id="MobiDB-lite"/>
    </source>
</evidence>
<name>A0A4Y7T1P5_COPMI</name>
<dbReference type="AlphaFoldDB" id="A0A4Y7T1P5"/>
<dbReference type="Pfam" id="PF01321">
    <property type="entry name" value="Creatinase_N"/>
    <property type="match status" value="1"/>
</dbReference>
<evidence type="ECO:0000313" key="10">
    <source>
        <dbReference type="EMBL" id="TEB28073.1"/>
    </source>
</evidence>
<dbReference type="InterPro" id="IPR050422">
    <property type="entry name" value="X-Pro_aminopeptidase_P"/>
</dbReference>
<reference evidence="10 11" key="1">
    <citation type="journal article" date="2019" name="Nat. Ecol. Evol.">
        <title>Megaphylogeny resolves global patterns of mushroom evolution.</title>
        <authorList>
            <person name="Varga T."/>
            <person name="Krizsan K."/>
            <person name="Foldi C."/>
            <person name="Dima B."/>
            <person name="Sanchez-Garcia M."/>
            <person name="Sanchez-Ramirez S."/>
            <person name="Szollosi G.J."/>
            <person name="Szarkandi J.G."/>
            <person name="Papp V."/>
            <person name="Albert L."/>
            <person name="Andreopoulos W."/>
            <person name="Angelini C."/>
            <person name="Antonin V."/>
            <person name="Barry K.W."/>
            <person name="Bougher N.L."/>
            <person name="Buchanan P."/>
            <person name="Buyck B."/>
            <person name="Bense V."/>
            <person name="Catcheside P."/>
            <person name="Chovatia M."/>
            <person name="Cooper J."/>
            <person name="Damon W."/>
            <person name="Desjardin D."/>
            <person name="Finy P."/>
            <person name="Geml J."/>
            <person name="Haridas S."/>
            <person name="Hughes K."/>
            <person name="Justo A."/>
            <person name="Karasinski D."/>
            <person name="Kautmanova I."/>
            <person name="Kiss B."/>
            <person name="Kocsube S."/>
            <person name="Kotiranta H."/>
            <person name="LaButti K.M."/>
            <person name="Lechner B.E."/>
            <person name="Liimatainen K."/>
            <person name="Lipzen A."/>
            <person name="Lukacs Z."/>
            <person name="Mihaltcheva S."/>
            <person name="Morgado L.N."/>
            <person name="Niskanen T."/>
            <person name="Noordeloos M.E."/>
            <person name="Ohm R.A."/>
            <person name="Ortiz-Santana B."/>
            <person name="Ovrebo C."/>
            <person name="Racz N."/>
            <person name="Riley R."/>
            <person name="Savchenko A."/>
            <person name="Shiryaev A."/>
            <person name="Soop K."/>
            <person name="Spirin V."/>
            <person name="Szebenyi C."/>
            <person name="Tomsovsky M."/>
            <person name="Tulloss R.E."/>
            <person name="Uehling J."/>
            <person name="Grigoriev I.V."/>
            <person name="Vagvolgyi C."/>
            <person name="Papp T."/>
            <person name="Martin F.M."/>
            <person name="Miettinen O."/>
            <person name="Hibbett D.S."/>
            <person name="Nagy L.G."/>
        </authorList>
    </citation>
    <scope>NUCLEOTIDE SEQUENCE [LARGE SCALE GENOMIC DNA]</scope>
    <source>
        <strain evidence="10 11">FP101781</strain>
    </source>
</reference>
<keyword evidence="3" id="KW-0479">Metal-binding</keyword>
<dbReference type="FunFam" id="3.40.350.10:FF:000003">
    <property type="entry name" value="Xaa-pro aminopeptidase P"/>
    <property type="match status" value="1"/>
</dbReference>
<dbReference type="Proteomes" id="UP000298030">
    <property type="component" value="Unassembled WGS sequence"/>
</dbReference>